<dbReference type="InterPro" id="IPR046867">
    <property type="entry name" value="AldOxase/xan_DH_MoCoBD2"/>
</dbReference>
<evidence type="ECO:0000313" key="4">
    <source>
        <dbReference type="EMBL" id="GAA4009952.1"/>
    </source>
</evidence>
<proteinExistence type="predicted"/>
<feature type="domain" description="Aldehyde oxidase/xanthine dehydrogenase first molybdopterin binding" evidence="2">
    <location>
        <begin position="310"/>
        <end position="534"/>
    </location>
</feature>
<sequence length="703" mass="71723">MLVGTGAGVGLALAYAWWPRGEAAVLRPGDGEHLLGPGIAIGRDGRVTVAVPQVETGQGIWTGLAQEAADELGAAWERVSVVPALPSPLWDNPLAKGEGWTDALGPWRRWRLDEGALRITAGSTSIRAMAPVMRQLGAAARALLAAEAASRWGVAAAECDTADGIVTHEGKALGFAELAEGAASRRLPDSAPLRPRPGKLAGQPLPRLDALPKTRGSLRFANDVRLPGMVYASLRRSSGGAARVDTPPPLGVEFVSGPDWVAALAADWWSAEAALAGAGVRTFGPGGGDDAAVEGALDAALGSEDAETLFARGDVEQAFDGVRPLAASYSAAAMLHHDLEPPSATARLANGLLEVWAATQAPELVRRSIAATGPERTVLYPMPVGGQGGRALDDELAGIAVTLARRTGKPVQVTLSRTEQVRSDPVRSPLKARMLARPMPDGSIAGWRMRLAGVDGTGAAMARLLGGESGAVRPALLATLPYAVPNVAIEVASASLPIRTGYHRGELLGPLTFFTESFLDELARIGGRDPLGLRIGLLGGNPRLARCLVRATALGGWDGGGPGSQMGLAVASVLGSHIALVASASLGPGGAVAPDRLVAVVDCGRIVNPALVRQQVEGGLIAALAQASAAAPSFRHGRVLGPLPPQAPAMAAQPEILVEILASGAEPGGVNGLGSAVAPAAVGNALAAATGRRLRSLPFAPMA</sequence>
<feature type="domain" description="Aldehyde oxidase/xanthine dehydrogenase second molybdopterin binding" evidence="3">
    <location>
        <begin position="590"/>
        <end position="628"/>
    </location>
</feature>
<comment type="caution">
    <text evidence="4">The sequence shown here is derived from an EMBL/GenBank/DDBJ whole genome shotgun (WGS) entry which is preliminary data.</text>
</comment>
<dbReference type="Gene3D" id="3.90.1170.50">
    <property type="entry name" value="Aldehyde oxidase/xanthine dehydrogenase, a/b hammerhead"/>
    <property type="match status" value="1"/>
</dbReference>
<dbReference type="Pfam" id="PF20256">
    <property type="entry name" value="MoCoBD_2"/>
    <property type="match status" value="2"/>
</dbReference>
<feature type="region of interest" description="Disordered" evidence="1">
    <location>
        <begin position="186"/>
        <end position="210"/>
    </location>
</feature>
<dbReference type="PANTHER" id="PTHR47495:SF1">
    <property type="entry name" value="BLL3820 PROTEIN"/>
    <property type="match status" value="1"/>
</dbReference>
<evidence type="ECO:0000256" key="1">
    <source>
        <dbReference type="SAM" id="MobiDB-lite"/>
    </source>
</evidence>
<gene>
    <name evidence="4" type="ORF">GCM10022280_03830</name>
</gene>
<dbReference type="InterPro" id="IPR052516">
    <property type="entry name" value="N-heterocyclic_Hydroxylase"/>
</dbReference>
<name>A0ABP7SD78_9SPHN</name>
<organism evidence="4 5">
    <name type="scientific">Sphingomonas swuensis</name>
    <dbReference type="NCBI Taxonomy" id="977800"/>
    <lineage>
        <taxon>Bacteria</taxon>
        <taxon>Pseudomonadati</taxon>
        <taxon>Pseudomonadota</taxon>
        <taxon>Alphaproteobacteria</taxon>
        <taxon>Sphingomonadales</taxon>
        <taxon>Sphingomonadaceae</taxon>
        <taxon>Sphingomonas</taxon>
    </lineage>
</organism>
<accession>A0ABP7SD78</accession>
<dbReference type="EMBL" id="BAABBQ010000001">
    <property type="protein sequence ID" value="GAA4009952.1"/>
    <property type="molecule type" value="Genomic_DNA"/>
</dbReference>
<dbReference type="Pfam" id="PF02738">
    <property type="entry name" value="MoCoBD_1"/>
    <property type="match status" value="1"/>
</dbReference>
<dbReference type="SUPFAM" id="SSF56003">
    <property type="entry name" value="Molybdenum cofactor-binding domain"/>
    <property type="match status" value="2"/>
</dbReference>
<protein>
    <submittedName>
        <fullName evidence="4">Xanthine dehydrogenase family protein molybdopterin-binding subunit</fullName>
    </submittedName>
</protein>
<feature type="domain" description="Aldehyde oxidase/xanthine dehydrogenase second molybdopterin binding" evidence="3">
    <location>
        <begin position="10"/>
        <end position="83"/>
    </location>
</feature>
<dbReference type="Proteomes" id="UP001500235">
    <property type="component" value="Unassembled WGS sequence"/>
</dbReference>
<evidence type="ECO:0000313" key="5">
    <source>
        <dbReference type="Proteomes" id="UP001500235"/>
    </source>
</evidence>
<dbReference type="Gene3D" id="3.30.365.10">
    <property type="entry name" value="Aldehyde oxidase/xanthine dehydrogenase, molybdopterin binding domain"/>
    <property type="match status" value="3"/>
</dbReference>
<keyword evidence="5" id="KW-1185">Reference proteome</keyword>
<reference evidence="5" key="1">
    <citation type="journal article" date="2019" name="Int. J. Syst. Evol. Microbiol.">
        <title>The Global Catalogue of Microorganisms (GCM) 10K type strain sequencing project: providing services to taxonomists for standard genome sequencing and annotation.</title>
        <authorList>
            <consortium name="The Broad Institute Genomics Platform"/>
            <consortium name="The Broad Institute Genome Sequencing Center for Infectious Disease"/>
            <person name="Wu L."/>
            <person name="Ma J."/>
        </authorList>
    </citation>
    <scope>NUCLEOTIDE SEQUENCE [LARGE SCALE GENOMIC DNA]</scope>
    <source>
        <strain evidence="5">JCM 17563</strain>
    </source>
</reference>
<dbReference type="InterPro" id="IPR037165">
    <property type="entry name" value="AldOxase/xan_DH_Mopterin-bd_sf"/>
</dbReference>
<evidence type="ECO:0000259" key="2">
    <source>
        <dbReference type="Pfam" id="PF02738"/>
    </source>
</evidence>
<dbReference type="PANTHER" id="PTHR47495">
    <property type="entry name" value="ALDEHYDE DEHYDROGENASE"/>
    <property type="match status" value="1"/>
</dbReference>
<evidence type="ECO:0000259" key="3">
    <source>
        <dbReference type="Pfam" id="PF20256"/>
    </source>
</evidence>
<dbReference type="InterPro" id="IPR008274">
    <property type="entry name" value="AldOxase/xan_DH_MoCoBD1"/>
</dbReference>